<dbReference type="InterPro" id="IPR001202">
    <property type="entry name" value="WW_dom"/>
</dbReference>
<dbReference type="InterPro" id="IPR050851">
    <property type="entry name" value="mRNA_Cap_2O-Ribose_MeTrfase"/>
</dbReference>
<dbReference type="PANTHER" id="PTHR16121:SF0">
    <property type="entry name" value="CAP-SPECIFIC MRNA (NUCLEOSIDE-2'-O-)-METHYLTRANSFERASE 1"/>
    <property type="match status" value="1"/>
</dbReference>
<dbReference type="GO" id="GO:0005634">
    <property type="term" value="C:nucleus"/>
    <property type="evidence" value="ECO:0007669"/>
    <property type="project" value="UniProtKB-SubCell"/>
</dbReference>
<keyword evidence="6 8" id="KW-0949">S-adenosyl-L-methionine</keyword>
<comment type="function">
    <text evidence="8">S-adenosyl-L-methionine-dependent methyltransferase that mediates RNA cap1 2'-O-ribose methylation to the 5'-cap structure of RNAs. Methylates the ribose of the first nucleotide of a m(7)GpppG-capped mRNA to produce m(7)GpppNmp (cap1).</text>
</comment>
<dbReference type="GO" id="GO:0003676">
    <property type="term" value="F:nucleic acid binding"/>
    <property type="evidence" value="ECO:0007669"/>
    <property type="project" value="UniProtKB-UniRule"/>
</dbReference>
<dbReference type="Pfam" id="PF01585">
    <property type="entry name" value="G-patch"/>
    <property type="match status" value="1"/>
</dbReference>
<organism evidence="13">
    <name type="scientific">Neodiprion lecontei</name>
    <name type="common">Redheaded pine sawfly</name>
    <dbReference type="NCBI Taxonomy" id="441921"/>
    <lineage>
        <taxon>Eukaryota</taxon>
        <taxon>Metazoa</taxon>
        <taxon>Ecdysozoa</taxon>
        <taxon>Arthropoda</taxon>
        <taxon>Hexapoda</taxon>
        <taxon>Insecta</taxon>
        <taxon>Pterygota</taxon>
        <taxon>Neoptera</taxon>
        <taxon>Endopterygota</taxon>
        <taxon>Hymenoptera</taxon>
        <taxon>Tenthredinoidea</taxon>
        <taxon>Diprionidae</taxon>
        <taxon>Diprioninae</taxon>
        <taxon>Neodiprion</taxon>
    </lineage>
</organism>
<dbReference type="OrthoDB" id="10251234at2759"/>
<dbReference type="GO" id="GO:0006370">
    <property type="term" value="P:7-methylguanosine mRNA capping"/>
    <property type="evidence" value="ECO:0007669"/>
    <property type="project" value="UniProtKB-UniRule"/>
</dbReference>
<keyword evidence="8" id="KW-0539">Nucleus</keyword>
<evidence type="ECO:0000313" key="12">
    <source>
        <dbReference type="Proteomes" id="UP000829291"/>
    </source>
</evidence>
<dbReference type="InterPro" id="IPR029063">
    <property type="entry name" value="SAM-dependent_MTases_sf"/>
</dbReference>
<keyword evidence="12" id="KW-1185">Reference proteome</keyword>
<evidence type="ECO:0000256" key="3">
    <source>
        <dbReference type="ARBA" id="ARBA00021136"/>
    </source>
</evidence>
<sequence>MESRLSDTSDSEDEVYRVGFGGQGQTHTVIEPQENLERYGRRSFSSDTDPEPTTETQARGSATKLNEFKSGRKRLHGDKEVDKNGARFMKKSRTEGLELGASVVDNKAQRMMANMGYKSGTGLGKAGQGRIEPVEMSTQRGRRGLGLHIPGLDAASQQWDPSLEEIKLQEDMEWLTNNHFSVPDMDTLQDWLVFGPKKLDIDNEVTFCDENVLKDVLNSKSVFDKLDGNELRRARTRSNPFETIRGAFFLNRAAVKMANMDRAADFVFTEPKNLHPNELLYFADICAGPGGFSEYVLWKKKWNAKGFGFTLRGENDFKLDEFYAGPCETFHPYYGPKDNGDVYDPENQKGFRDLIMEDTGGKGLHFTMADGGFSVEGQENIQEILSKQLYLCQCLVALMVLKDGGHFVVKLFDLFTHFSAGLIYLMYRCFDRICIFKPNSSRPANSERYLLCLGKRPDVSDVIAYLSRVNEHLLHPSKSKDDNDVLELVSPSELENEKYFKNYLIKSNNTLGRKQVIGLVKIAAFCNNPTLTEPTQGDMRKECLVHWGLPDKPRTVPKLGNPQARLQGLITNNTLNFLSAPQTELSKSNVETKLLTSPLDWFCMPCVTGSEKPLATFYLGLGRSNVFRLEKNTWRCEPGAPELPPDTLVYAEMAGELRSEYRSQHRTPALHILDAYLLGGVDISQLHLSDRSAKIKKFCAALRKPSGQQAIQVRAKNLYPLINGLEDELYSCLELRTMKNGNEVMAYAPLIGSNLNENSRDDPYYFVMNSILFFKGTANPWHCHVSRSSGHKYYYNPKSKETKYDYERPADAIASFCESFSERLVWYWPPSQDLTRNNLIDLLKAKHRPP</sequence>
<evidence type="ECO:0000259" key="10">
    <source>
        <dbReference type="PROSITE" id="PS50174"/>
    </source>
</evidence>
<dbReference type="KEGG" id="nlo:107226799"/>
<dbReference type="GO" id="GO:0016556">
    <property type="term" value="P:mRNA modification"/>
    <property type="evidence" value="ECO:0007669"/>
    <property type="project" value="UniProtKB-UniRule"/>
</dbReference>
<feature type="domain" description="G-patch" evidence="10">
    <location>
        <begin position="104"/>
        <end position="150"/>
    </location>
</feature>
<dbReference type="CDD" id="cd00201">
    <property type="entry name" value="WW"/>
    <property type="match status" value="1"/>
</dbReference>
<keyword evidence="8" id="KW-0506">mRNA capping</keyword>
<evidence type="ECO:0000256" key="7">
    <source>
        <dbReference type="ARBA" id="ARBA00049042"/>
    </source>
</evidence>
<dbReference type="SMART" id="SM00443">
    <property type="entry name" value="G_patch"/>
    <property type="match status" value="1"/>
</dbReference>
<dbReference type="GO" id="GO:0004483">
    <property type="term" value="F:methyltransferase cap1 activity"/>
    <property type="evidence" value="ECO:0007669"/>
    <property type="project" value="UniProtKB-UniRule"/>
</dbReference>
<dbReference type="Pfam" id="PF01728">
    <property type="entry name" value="FtsJ"/>
    <property type="match status" value="1"/>
</dbReference>
<dbReference type="PROSITE" id="PS50174">
    <property type="entry name" value="G_PATCH"/>
    <property type="match status" value="1"/>
</dbReference>
<dbReference type="GO" id="GO:0032259">
    <property type="term" value="P:methylation"/>
    <property type="evidence" value="ECO:0007669"/>
    <property type="project" value="UniProtKB-KW"/>
</dbReference>
<dbReference type="InterPro" id="IPR002877">
    <property type="entry name" value="RNA_MeTrfase_FtsJ_dom"/>
</dbReference>
<dbReference type="EC" id="2.1.1.57" evidence="2 8"/>
<dbReference type="PROSITE" id="PS51613">
    <property type="entry name" value="SAM_MT_RRMJ"/>
    <property type="match status" value="1"/>
</dbReference>
<comment type="subcellular location">
    <subcellularLocation>
        <location evidence="8">Nucleus</location>
    </subcellularLocation>
</comment>
<keyword evidence="4 8" id="KW-0489">Methyltransferase</keyword>
<evidence type="ECO:0000256" key="2">
    <source>
        <dbReference type="ARBA" id="ARBA00011923"/>
    </source>
</evidence>
<feature type="region of interest" description="Disordered" evidence="9">
    <location>
        <begin position="1"/>
        <end position="75"/>
    </location>
</feature>
<dbReference type="SUPFAM" id="SSF53335">
    <property type="entry name" value="S-adenosyl-L-methionine-dependent methyltransferases"/>
    <property type="match status" value="1"/>
</dbReference>
<keyword evidence="8" id="KW-0808">Transferase</keyword>
<dbReference type="InParanoid" id="A0A6J0C9F3"/>
<protein>
    <recommendedName>
        <fullName evidence="3 8">Cap-specific mRNA (nucleoside-2'-O-)-methyltransferase 1</fullName>
        <ecNumber evidence="2 8">2.1.1.57</ecNumber>
    </recommendedName>
    <alternativeName>
        <fullName evidence="8">Cap1 2'O-ribose methyltransferase 1</fullName>
    </alternativeName>
</protein>
<comment type="catalytic activity">
    <reaction evidence="7 8">
        <text>a 5'-end (N(7)-methyl 5'-triphosphoguanosine)-ribonucleoside in mRNA + S-adenosyl-L-methionine = a 5'-end (N(7)-methyl 5'-triphosphoguanosine)-(2'-O-methyl-ribonucleoside) in mRNA + S-adenosyl-L-homocysteine + H(+)</text>
        <dbReference type="Rhea" id="RHEA:67020"/>
        <dbReference type="Rhea" id="RHEA-COMP:17167"/>
        <dbReference type="Rhea" id="RHEA-COMP:17168"/>
        <dbReference type="ChEBI" id="CHEBI:15378"/>
        <dbReference type="ChEBI" id="CHEBI:57856"/>
        <dbReference type="ChEBI" id="CHEBI:59789"/>
        <dbReference type="ChEBI" id="CHEBI:156461"/>
        <dbReference type="ChEBI" id="CHEBI:167609"/>
        <dbReference type="EC" id="2.1.1.57"/>
    </reaction>
</comment>
<proteinExistence type="predicted"/>
<dbReference type="GO" id="GO:0005737">
    <property type="term" value="C:cytoplasm"/>
    <property type="evidence" value="ECO:0007669"/>
    <property type="project" value="TreeGrafter"/>
</dbReference>
<accession>A0A6J0C9F3</accession>
<evidence type="ECO:0000313" key="13">
    <source>
        <dbReference type="RefSeq" id="XP_015523207.2"/>
    </source>
</evidence>
<dbReference type="RefSeq" id="XP_015523207.2">
    <property type="nucleotide sequence ID" value="XM_015667721.2"/>
</dbReference>
<dbReference type="InterPro" id="IPR025816">
    <property type="entry name" value="RrmJ-type_MeTrfase"/>
</dbReference>
<keyword evidence="5 8" id="KW-0507">mRNA processing</keyword>
<name>A0A6J0C9F3_NEOLC</name>
<dbReference type="Gene3D" id="2.20.70.10">
    <property type="match status" value="1"/>
</dbReference>
<dbReference type="InterPro" id="IPR000467">
    <property type="entry name" value="G_patch_dom"/>
</dbReference>
<evidence type="ECO:0000256" key="6">
    <source>
        <dbReference type="ARBA" id="ARBA00022691"/>
    </source>
</evidence>
<evidence type="ECO:0000256" key="4">
    <source>
        <dbReference type="ARBA" id="ARBA00022603"/>
    </source>
</evidence>
<evidence type="ECO:0000259" key="11">
    <source>
        <dbReference type="PROSITE" id="PS51613"/>
    </source>
</evidence>
<dbReference type="SMART" id="SM00456">
    <property type="entry name" value="WW"/>
    <property type="match status" value="1"/>
</dbReference>
<dbReference type="FunCoup" id="A0A6J0C9F3">
    <property type="interactions" value="2569"/>
</dbReference>
<evidence type="ECO:0000256" key="8">
    <source>
        <dbReference type="RuleBase" id="RU368012"/>
    </source>
</evidence>
<comment type="function">
    <text evidence="1">S-adenosyl-L-methionine-dependent methyltransferase that mediates mRNA cap1 2'-O-ribose methylation to the 5'-cap structure of mRNAs. Methylates the ribose of the first nucleotide of a m(7)GpppG-capped mRNA and small nuclear RNA (snRNA) to produce m(7)GpppRm (cap1). Displays a preference for cap0 transcripts. Cap1 modification is linked to higher levels of translation. May be involved in the interferon response pathway.</text>
</comment>
<reference evidence="13" key="1">
    <citation type="submission" date="2025-08" db="UniProtKB">
        <authorList>
            <consortium name="RefSeq"/>
        </authorList>
    </citation>
    <scope>IDENTIFICATION</scope>
    <source>
        <tissue evidence="13">Thorax and Abdomen</tissue>
    </source>
</reference>
<feature type="compositionally biased region" description="Polar residues" evidence="9">
    <location>
        <begin position="43"/>
        <end position="64"/>
    </location>
</feature>
<dbReference type="PANTHER" id="PTHR16121">
    <property type="entry name" value="CAP-SPECIFIC MRNA (NUCLEOSIDE-2'-O-)-METHYLTRANSFERASE 1-RELATED"/>
    <property type="match status" value="1"/>
</dbReference>
<feature type="domain" description="RrmJ-type SAM-dependent 2'-O-MTase" evidence="11">
    <location>
        <begin position="248"/>
        <end position="456"/>
    </location>
</feature>
<evidence type="ECO:0000256" key="9">
    <source>
        <dbReference type="SAM" id="MobiDB-lite"/>
    </source>
</evidence>
<dbReference type="GeneID" id="107226799"/>
<dbReference type="Gene3D" id="3.40.50.12760">
    <property type="match status" value="1"/>
</dbReference>
<gene>
    <name evidence="13" type="primary">LOC107226799</name>
</gene>
<evidence type="ECO:0000256" key="1">
    <source>
        <dbReference type="ARBA" id="ARBA00002664"/>
    </source>
</evidence>
<evidence type="ECO:0000256" key="5">
    <source>
        <dbReference type="ARBA" id="ARBA00022664"/>
    </source>
</evidence>
<dbReference type="AlphaFoldDB" id="A0A6J0C9F3"/>
<dbReference type="Proteomes" id="UP000829291">
    <property type="component" value="Chromosome 1"/>
</dbReference>